<organism evidence="2 3">
    <name type="scientific">Chironomus riparius</name>
    <dbReference type="NCBI Taxonomy" id="315576"/>
    <lineage>
        <taxon>Eukaryota</taxon>
        <taxon>Metazoa</taxon>
        <taxon>Ecdysozoa</taxon>
        <taxon>Arthropoda</taxon>
        <taxon>Hexapoda</taxon>
        <taxon>Insecta</taxon>
        <taxon>Pterygota</taxon>
        <taxon>Neoptera</taxon>
        <taxon>Endopterygota</taxon>
        <taxon>Diptera</taxon>
        <taxon>Nematocera</taxon>
        <taxon>Chironomoidea</taxon>
        <taxon>Chironomidae</taxon>
        <taxon>Chironominae</taxon>
        <taxon>Chironomus</taxon>
    </lineage>
</organism>
<evidence type="ECO:0000256" key="1">
    <source>
        <dbReference type="SAM" id="MobiDB-lite"/>
    </source>
</evidence>
<accession>A0A9N9RMW0</accession>
<keyword evidence="3" id="KW-1185">Reference proteome</keyword>
<protein>
    <submittedName>
        <fullName evidence="2">Uncharacterized protein</fullName>
    </submittedName>
</protein>
<dbReference type="Proteomes" id="UP001153620">
    <property type="component" value="Chromosome 1"/>
</dbReference>
<dbReference type="OrthoDB" id="10409742at2759"/>
<feature type="compositionally biased region" description="Basic and acidic residues" evidence="1">
    <location>
        <begin position="55"/>
        <end position="66"/>
    </location>
</feature>
<feature type="region of interest" description="Disordered" evidence="1">
    <location>
        <begin position="221"/>
        <end position="271"/>
    </location>
</feature>
<dbReference type="AlphaFoldDB" id="A0A9N9RMW0"/>
<feature type="compositionally biased region" description="Polar residues" evidence="1">
    <location>
        <begin position="312"/>
        <end position="322"/>
    </location>
</feature>
<dbReference type="EMBL" id="OU895877">
    <property type="protein sequence ID" value="CAG9800217.1"/>
    <property type="molecule type" value="Genomic_DNA"/>
</dbReference>
<reference evidence="2" key="1">
    <citation type="submission" date="2022-01" db="EMBL/GenBank/DDBJ databases">
        <authorList>
            <person name="King R."/>
        </authorList>
    </citation>
    <scope>NUCLEOTIDE SEQUENCE</scope>
</reference>
<feature type="compositionally biased region" description="Polar residues" evidence="1">
    <location>
        <begin position="289"/>
        <end position="298"/>
    </location>
</feature>
<evidence type="ECO:0000313" key="3">
    <source>
        <dbReference type="Proteomes" id="UP001153620"/>
    </source>
</evidence>
<feature type="region of interest" description="Disordered" evidence="1">
    <location>
        <begin position="50"/>
        <end position="168"/>
    </location>
</feature>
<reference evidence="2" key="2">
    <citation type="submission" date="2022-10" db="EMBL/GenBank/DDBJ databases">
        <authorList>
            <consortium name="ENA_rothamsted_submissions"/>
            <consortium name="culmorum"/>
            <person name="King R."/>
        </authorList>
    </citation>
    <scope>NUCLEOTIDE SEQUENCE</scope>
</reference>
<feature type="region of interest" description="Disordered" evidence="1">
    <location>
        <begin position="289"/>
        <end position="359"/>
    </location>
</feature>
<proteinExistence type="predicted"/>
<feature type="compositionally biased region" description="Basic and acidic residues" evidence="1">
    <location>
        <begin position="152"/>
        <end position="168"/>
    </location>
</feature>
<feature type="compositionally biased region" description="Polar residues" evidence="1">
    <location>
        <begin position="68"/>
        <end position="81"/>
    </location>
</feature>
<feature type="compositionally biased region" description="Basic and acidic residues" evidence="1">
    <location>
        <begin position="328"/>
        <end position="341"/>
    </location>
</feature>
<evidence type="ECO:0000313" key="2">
    <source>
        <dbReference type="EMBL" id="CAG9800217.1"/>
    </source>
</evidence>
<gene>
    <name evidence="2" type="ORF">CHIRRI_LOCUS3167</name>
</gene>
<feature type="compositionally biased region" description="Polar residues" evidence="1">
    <location>
        <begin position="344"/>
        <end position="357"/>
    </location>
</feature>
<sequence>MYTYNRIHNDYDTNVVRVELNSSPSYRPHKNPSTVISRAASREPLKITSSTTALNRHDTFTKHEKPPNYQQKHGNNNQSGIVRSETFVVKYHDDSSDEQQQQKIKHDTGDIDGDVEYEKGDYSTYTRSKKKSTNNHNGTSEKDDNPNYATYTKKEKEKEKRRGTTAEERSLYINTDTYRKMDKKRASLLSQESENLNVSTFTKSSKPKRVESFIKKIEKNLWRRKDPKEPSPAPSSSHSLSDREGSTIKRSKNIFKDFMSSGKKTTREAEVQCKMDEDKDYYSGIATRKSSMQVSSSDNNKKSLRPLKVSQRYENGNNQRLTSIIKPSVDRNTRNKQRDYPSYESDNTNANKKSTTPAPIRVEIDLRNGHNNNNKINNNRTIDLISKKPIGIASPLPQLKPKSVLKSGTAKSYENKKSEISRSYAAPNKLTVENNLQREGSDRISFREYREQLRAKNENKKITDTSDDDLRRSYQQSFFVPM</sequence>
<name>A0A9N9RMW0_9DIPT</name>